<organism evidence="1 2">
    <name type="scientific">Staurois parvus</name>
    <dbReference type="NCBI Taxonomy" id="386267"/>
    <lineage>
        <taxon>Eukaryota</taxon>
        <taxon>Metazoa</taxon>
        <taxon>Chordata</taxon>
        <taxon>Craniata</taxon>
        <taxon>Vertebrata</taxon>
        <taxon>Euteleostomi</taxon>
        <taxon>Amphibia</taxon>
        <taxon>Batrachia</taxon>
        <taxon>Anura</taxon>
        <taxon>Neobatrachia</taxon>
        <taxon>Ranoidea</taxon>
        <taxon>Ranidae</taxon>
        <taxon>Staurois</taxon>
    </lineage>
</organism>
<gene>
    <name evidence="1" type="ORF">SPARVUS_LOCUS4615669</name>
</gene>
<feature type="non-terminal residue" evidence="1">
    <location>
        <position position="112"/>
    </location>
</feature>
<proteinExistence type="predicted"/>
<name>A0ABN9CBL3_9NEOB</name>
<comment type="caution">
    <text evidence="1">The sequence shown here is derived from an EMBL/GenBank/DDBJ whole genome shotgun (WGS) entry which is preliminary data.</text>
</comment>
<dbReference type="EMBL" id="CATNWA010008838">
    <property type="protein sequence ID" value="CAI9556968.1"/>
    <property type="molecule type" value="Genomic_DNA"/>
</dbReference>
<dbReference type="Proteomes" id="UP001162483">
    <property type="component" value="Unassembled WGS sequence"/>
</dbReference>
<protein>
    <submittedName>
        <fullName evidence="1">Uncharacterized protein</fullName>
    </submittedName>
</protein>
<keyword evidence="2" id="KW-1185">Reference proteome</keyword>
<sequence>MTNCQAVPPTSVKQCHPAVPISAQQPVTAASQRCLSVLPISATYQCPSFLHISAASSVPPHQCPPVLPHQCHFISAAYQCPSVLPICATSSVPISAAYQCSPSTHTSEGEKL</sequence>
<accession>A0ABN9CBL3</accession>
<evidence type="ECO:0000313" key="2">
    <source>
        <dbReference type="Proteomes" id="UP001162483"/>
    </source>
</evidence>
<evidence type="ECO:0000313" key="1">
    <source>
        <dbReference type="EMBL" id="CAI9556968.1"/>
    </source>
</evidence>
<reference evidence="1" key="1">
    <citation type="submission" date="2023-05" db="EMBL/GenBank/DDBJ databases">
        <authorList>
            <person name="Stuckert A."/>
        </authorList>
    </citation>
    <scope>NUCLEOTIDE SEQUENCE</scope>
</reference>